<dbReference type="InterPro" id="IPR038475">
    <property type="entry name" value="RecG_C_sf"/>
</dbReference>
<dbReference type="InterPro" id="IPR038461">
    <property type="entry name" value="Schlafen_AlbA_2_dom_sf"/>
</dbReference>
<dbReference type="InterPro" id="IPR007421">
    <property type="entry name" value="Schlafen_AlbA_2_dom"/>
</dbReference>
<evidence type="ECO:0000313" key="4">
    <source>
        <dbReference type="Proteomes" id="UP000480178"/>
    </source>
</evidence>
<dbReference type="Pfam" id="PF13749">
    <property type="entry name" value="HATPase_c_4"/>
    <property type="match status" value="1"/>
</dbReference>
<dbReference type="PANTHER" id="PTHR30595:SF6">
    <property type="entry name" value="SCHLAFEN ALBA-2 DOMAIN-CONTAINING PROTEIN"/>
    <property type="match status" value="1"/>
</dbReference>
<feature type="domain" description="Schlafen AlbA-2" evidence="1">
    <location>
        <begin position="18"/>
        <end position="146"/>
    </location>
</feature>
<dbReference type="AlphaFoldDB" id="A0A6C0GCG4"/>
<organism evidence="3 4">
    <name type="scientific">Rhodocytophaga rosea</name>
    <dbReference type="NCBI Taxonomy" id="2704465"/>
    <lineage>
        <taxon>Bacteria</taxon>
        <taxon>Pseudomonadati</taxon>
        <taxon>Bacteroidota</taxon>
        <taxon>Cytophagia</taxon>
        <taxon>Cytophagales</taxon>
        <taxon>Rhodocytophagaceae</taxon>
        <taxon>Rhodocytophaga</taxon>
    </lineage>
</organism>
<dbReference type="InterPro" id="IPR049514">
    <property type="entry name" value="Fic-like_C"/>
</dbReference>
<evidence type="ECO:0000259" key="2">
    <source>
        <dbReference type="Pfam" id="PF21247"/>
    </source>
</evidence>
<dbReference type="PANTHER" id="PTHR30595">
    <property type="entry name" value="GLPR-RELATED TRANSCRIPTIONAL REPRESSOR"/>
    <property type="match status" value="1"/>
</dbReference>
<evidence type="ECO:0000313" key="3">
    <source>
        <dbReference type="EMBL" id="QHT65679.1"/>
    </source>
</evidence>
<dbReference type="Pfam" id="PF21247">
    <property type="entry name" value="Fic-like_C"/>
    <property type="match status" value="1"/>
</dbReference>
<keyword evidence="4" id="KW-1185">Reference proteome</keyword>
<gene>
    <name evidence="3" type="ORF">GXP67_02850</name>
</gene>
<dbReference type="KEGG" id="rhoz:GXP67_02850"/>
<dbReference type="EMBL" id="CP048222">
    <property type="protein sequence ID" value="QHT65679.1"/>
    <property type="molecule type" value="Genomic_DNA"/>
</dbReference>
<dbReference type="Proteomes" id="UP000480178">
    <property type="component" value="Chromosome"/>
</dbReference>
<protein>
    <recommendedName>
        <fullName evidence="5">Transcriptional regulator</fullName>
    </recommendedName>
</protein>
<feature type="domain" description="Filamentation induced by cAMP protein Fic-like C-terminal" evidence="2">
    <location>
        <begin position="436"/>
        <end position="489"/>
    </location>
</feature>
<accession>A0A6C0GCG4</accession>
<dbReference type="Gene3D" id="3.30.950.30">
    <property type="entry name" value="Schlafen, AAA domain"/>
    <property type="match status" value="1"/>
</dbReference>
<dbReference type="Gene3D" id="3.30.565.60">
    <property type="match status" value="1"/>
</dbReference>
<evidence type="ECO:0000259" key="1">
    <source>
        <dbReference type="Pfam" id="PF04326"/>
    </source>
</evidence>
<name>A0A6C0GCG4_9BACT</name>
<reference evidence="3 4" key="1">
    <citation type="submission" date="2020-01" db="EMBL/GenBank/DDBJ databases">
        <authorList>
            <person name="Kim M.K."/>
        </authorList>
    </citation>
    <scope>NUCLEOTIDE SEQUENCE [LARGE SCALE GENOMIC DNA]</scope>
    <source>
        <strain evidence="3 4">172606-1</strain>
    </source>
</reference>
<dbReference type="Pfam" id="PF04326">
    <property type="entry name" value="SLFN_AlbA_2"/>
    <property type="match status" value="1"/>
</dbReference>
<sequence>MPGLPINLNDLINATTVESERIEFKASWNPEDIMHTLCAFANDFHNLGGGYVIVGIEEHNGMPILPPKGLLPDQVDACQKKLFEISKRIVPEYFPVSSVEVYQGKHILVLWATGGDNRPYKCPKNIVLNPIYNYYIRKGSNTVKANPDEERQLYELANRIPFDDRINHTASIEDLKFPLIQSFLKDVGSELYQRATNIPFHELCQQLQVLKGSSEYLRPVNVGLLLFNEHPIKFFKGARIDVVTYIDSIGDEMEERIFEGPVHVQLRDALKHIQNTVIAQRIRKVENQAEAQRFYNYPFAAIEEALANAIFHRSYELQDPVEVNIRHDKIEILSFPGPIPPVDNEDLKKDRVVARSYRNRRIGDFLKELRLTEGRGTGIPKIRRAMSNNGSPNPVFETDDSRTYFLVTLPIHRSFLPSVPLPFTDKDDITLARRILALCKTPHSRSEILEYIGVKSNAFYYRKYIIPLVQANLLELTIPDKISSKNQKYITTEEGIIVSRK</sequence>
<proteinExistence type="predicted"/>
<evidence type="ECO:0008006" key="5">
    <source>
        <dbReference type="Google" id="ProtNLM"/>
    </source>
</evidence>